<evidence type="ECO:0000313" key="2">
    <source>
        <dbReference type="Proteomes" id="UP000546200"/>
    </source>
</evidence>
<dbReference type="EMBL" id="JACIJK010000003">
    <property type="protein sequence ID" value="MBB5714296.1"/>
    <property type="molecule type" value="Genomic_DNA"/>
</dbReference>
<dbReference type="Proteomes" id="UP000546200">
    <property type="component" value="Unassembled WGS sequence"/>
</dbReference>
<proteinExistence type="predicted"/>
<comment type="caution">
    <text evidence="1">The sequence shown here is derived from an EMBL/GenBank/DDBJ whole genome shotgun (WGS) entry which is preliminary data.</text>
</comment>
<dbReference type="Gene3D" id="3.40.50.10320">
    <property type="entry name" value="LmbE-like"/>
    <property type="match status" value="1"/>
</dbReference>
<evidence type="ECO:0000313" key="1">
    <source>
        <dbReference type="EMBL" id="MBB5714296.1"/>
    </source>
</evidence>
<dbReference type="GO" id="GO:0016811">
    <property type="term" value="F:hydrolase activity, acting on carbon-nitrogen (but not peptide) bonds, in linear amides"/>
    <property type="evidence" value="ECO:0007669"/>
    <property type="project" value="TreeGrafter"/>
</dbReference>
<dbReference type="PANTHER" id="PTHR12993">
    <property type="entry name" value="N-ACETYLGLUCOSAMINYL-PHOSPHATIDYLINOSITOL DE-N-ACETYLASE-RELATED"/>
    <property type="match status" value="1"/>
</dbReference>
<accession>A0A7W9BCG1</accession>
<reference evidence="1 2" key="1">
    <citation type="submission" date="2020-08" db="EMBL/GenBank/DDBJ databases">
        <title>Genomic Encyclopedia of Type Strains, Phase IV (KMG-IV): sequencing the most valuable type-strain genomes for metagenomic binning, comparative biology and taxonomic classification.</title>
        <authorList>
            <person name="Goeker M."/>
        </authorList>
    </citation>
    <scope>NUCLEOTIDE SEQUENCE [LARGE SCALE GENOMIC DNA]</scope>
    <source>
        <strain evidence="1 2">DSM 100044</strain>
    </source>
</reference>
<dbReference type="InterPro" id="IPR003737">
    <property type="entry name" value="GlcNAc_PI_deacetylase-related"/>
</dbReference>
<name>A0A7W9BCG1_9SPHN</name>
<dbReference type="InterPro" id="IPR024078">
    <property type="entry name" value="LmbE-like_dom_sf"/>
</dbReference>
<dbReference type="Pfam" id="PF02585">
    <property type="entry name" value="PIG-L"/>
    <property type="match status" value="1"/>
</dbReference>
<dbReference type="AlphaFoldDB" id="A0A7W9BCG1"/>
<dbReference type="PANTHER" id="PTHR12993:SF11">
    <property type="entry name" value="N-ACETYLGLUCOSAMINYL-PHOSPHATIDYLINOSITOL DE-N-ACETYLASE"/>
    <property type="match status" value="1"/>
</dbReference>
<dbReference type="RefSeq" id="WP_184055492.1">
    <property type="nucleotide sequence ID" value="NZ_JACIJK010000003.1"/>
</dbReference>
<gene>
    <name evidence="1" type="ORF">FHS94_001127</name>
</gene>
<dbReference type="SUPFAM" id="SSF102588">
    <property type="entry name" value="LmbE-like"/>
    <property type="match status" value="1"/>
</dbReference>
<sequence>MTIISRIQRALVLAPHPDDEVLGCGGTMARLVEAGAHVEVAVVTRGRPPMFDAQQAEQVRAEAESAHALLGVATRFMDLPAAALDGVAHAELNRAVASVLAEVRPDTLFVPFAGDLHLDHQLVFQSAMVAARPRGTAYPRRILAYETVSETNWSAPHIAPNFQPNVFVDIDGFLDRKLEAFAAFASQCQPFPDERSLETLRALALVRGSTVTRAAAEAFMLIREVG</sequence>
<keyword evidence="2" id="KW-1185">Reference proteome</keyword>
<protein>
    <submittedName>
        <fullName evidence="1">LmbE family N-acetylglucosaminyl deacetylase</fullName>
    </submittedName>
</protein>
<organism evidence="1 2">
    <name type="scientific">Sphingomonas aerophila</name>
    <dbReference type="NCBI Taxonomy" id="1344948"/>
    <lineage>
        <taxon>Bacteria</taxon>
        <taxon>Pseudomonadati</taxon>
        <taxon>Pseudomonadota</taxon>
        <taxon>Alphaproteobacteria</taxon>
        <taxon>Sphingomonadales</taxon>
        <taxon>Sphingomonadaceae</taxon>
        <taxon>Sphingomonas</taxon>
    </lineage>
</organism>